<protein>
    <recommendedName>
        <fullName evidence="3">Sel1 domain protein repeat-containing protein</fullName>
    </recommendedName>
</protein>
<evidence type="ECO:0008006" key="3">
    <source>
        <dbReference type="Google" id="ProtNLM"/>
    </source>
</evidence>
<dbReference type="InterPro" id="IPR050767">
    <property type="entry name" value="Sel1_AlgK"/>
</dbReference>
<evidence type="ECO:0000313" key="2">
    <source>
        <dbReference type="Proteomes" id="UP000236286"/>
    </source>
</evidence>
<comment type="caution">
    <text evidence="1">The sequence shown here is derived from an EMBL/GenBank/DDBJ whole genome shotgun (WGS) entry which is preliminary data.</text>
</comment>
<dbReference type="SUPFAM" id="SSF81901">
    <property type="entry name" value="HCP-like"/>
    <property type="match status" value="2"/>
</dbReference>
<dbReference type="OrthoDB" id="9797030at2"/>
<dbReference type="RefSeq" id="WP_102843816.1">
    <property type="nucleotide sequence ID" value="NZ_PDZR01000011.1"/>
</dbReference>
<dbReference type="PANTHER" id="PTHR11102">
    <property type="entry name" value="SEL-1-LIKE PROTEIN"/>
    <property type="match status" value="1"/>
</dbReference>
<organism evidence="1 2">
    <name type="scientific">Methylocella silvestris</name>
    <dbReference type="NCBI Taxonomy" id="199596"/>
    <lineage>
        <taxon>Bacteria</taxon>
        <taxon>Pseudomonadati</taxon>
        <taxon>Pseudomonadota</taxon>
        <taxon>Alphaproteobacteria</taxon>
        <taxon>Hyphomicrobiales</taxon>
        <taxon>Beijerinckiaceae</taxon>
        <taxon>Methylocella</taxon>
    </lineage>
</organism>
<dbReference type="InterPro" id="IPR006597">
    <property type="entry name" value="Sel1-like"/>
</dbReference>
<reference evidence="1 2" key="1">
    <citation type="submission" date="2017-10" db="EMBL/GenBank/DDBJ databases">
        <title>Genome announcement of Methylocella silvestris TVC from permafrost.</title>
        <authorList>
            <person name="Wang J."/>
            <person name="Geng K."/>
            <person name="Ul-Haque F."/>
            <person name="Crombie A.T."/>
            <person name="Street L.E."/>
            <person name="Wookey P.A."/>
            <person name="Murrell J.C."/>
            <person name="Pratscher J."/>
        </authorList>
    </citation>
    <scope>NUCLEOTIDE SEQUENCE [LARGE SCALE GENOMIC DNA]</scope>
    <source>
        <strain evidence="1 2">TVC</strain>
    </source>
</reference>
<gene>
    <name evidence="1" type="ORF">CR492_11100</name>
</gene>
<dbReference type="PANTHER" id="PTHR11102:SF160">
    <property type="entry name" value="ERAD-ASSOCIATED E3 UBIQUITIN-PROTEIN LIGASE COMPONENT HRD3"/>
    <property type="match status" value="1"/>
</dbReference>
<dbReference type="AlphaFoldDB" id="A0A2J7TGH0"/>
<dbReference type="Proteomes" id="UP000236286">
    <property type="component" value="Unassembled WGS sequence"/>
</dbReference>
<accession>A0A2J7TGH0</accession>
<name>A0A2J7TGH0_METSI</name>
<dbReference type="Pfam" id="PF08238">
    <property type="entry name" value="Sel1"/>
    <property type="match status" value="5"/>
</dbReference>
<sequence>MAYWKSEGVEKDEVKAFEWMNKAHLAGSPHAKTFLAECLVDGRLNVTKNPDLAHQLLFNEAMPTLEKAGSDAFLARACYAAGYVRELGFSDIAGAVSLYERATGLGFSGANIHFRLFVIYKDVLKPSNASRALHFLRLSGDQNDPHALYNLAKFHLDGTIQKGNEQAALDFLVRHSKIQYAEDCAKRPGLERGLANYLLGTLQHQIR</sequence>
<dbReference type="Gene3D" id="1.25.40.10">
    <property type="entry name" value="Tetratricopeptide repeat domain"/>
    <property type="match status" value="1"/>
</dbReference>
<proteinExistence type="predicted"/>
<evidence type="ECO:0000313" key="1">
    <source>
        <dbReference type="EMBL" id="PNG25874.1"/>
    </source>
</evidence>
<dbReference type="InterPro" id="IPR011990">
    <property type="entry name" value="TPR-like_helical_dom_sf"/>
</dbReference>
<dbReference type="EMBL" id="PDZR01000011">
    <property type="protein sequence ID" value="PNG25874.1"/>
    <property type="molecule type" value="Genomic_DNA"/>
</dbReference>